<keyword evidence="5" id="KW-0812">Transmembrane</keyword>
<dbReference type="EC" id="4.6.1.1" evidence="4"/>
<proteinExistence type="inferred from homology"/>
<gene>
    <name evidence="19" type="ORF">OSB1V03_LOCUS15253</name>
</gene>
<dbReference type="Proteomes" id="UP000759131">
    <property type="component" value="Unassembled WGS sequence"/>
</dbReference>
<keyword evidence="7" id="KW-0677">Repeat</keyword>
<evidence type="ECO:0000256" key="5">
    <source>
        <dbReference type="ARBA" id="ARBA00022692"/>
    </source>
</evidence>
<feature type="compositionally biased region" description="Polar residues" evidence="17">
    <location>
        <begin position="303"/>
        <end position="312"/>
    </location>
</feature>
<comment type="cofactor">
    <cofactor evidence="2">
        <name>Mg(2+)</name>
        <dbReference type="ChEBI" id="CHEBI:18420"/>
    </cofactor>
</comment>
<keyword evidence="9" id="KW-0067">ATP-binding</keyword>
<dbReference type="FunFam" id="3.30.70.1230:FF:000001">
    <property type="entry name" value="Adenylate cyclase"/>
    <property type="match status" value="1"/>
</dbReference>
<evidence type="ECO:0000256" key="12">
    <source>
        <dbReference type="ARBA" id="ARBA00022998"/>
    </source>
</evidence>
<name>A0A7R9Q730_9ACAR</name>
<dbReference type="PROSITE" id="PS00452">
    <property type="entry name" value="GUANYLATE_CYCLASE_1"/>
    <property type="match status" value="1"/>
</dbReference>
<dbReference type="Gene3D" id="3.30.70.1230">
    <property type="entry name" value="Nucleotide cyclase"/>
    <property type="match status" value="1"/>
</dbReference>
<evidence type="ECO:0000256" key="10">
    <source>
        <dbReference type="ARBA" id="ARBA00022842"/>
    </source>
</evidence>
<dbReference type="EMBL" id="CAJPIZ010015476">
    <property type="protein sequence ID" value="CAG2115289.1"/>
    <property type="molecule type" value="Genomic_DNA"/>
</dbReference>
<keyword evidence="8" id="KW-0547">Nucleotide-binding</keyword>
<dbReference type="SMART" id="SM00044">
    <property type="entry name" value="CYCc"/>
    <property type="match status" value="1"/>
</dbReference>
<evidence type="ECO:0000256" key="8">
    <source>
        <dbReference type="ARBA" id="ARBA00022741"/>
    </source>
</evidence>
<dbReference type="PROSITE" id="PS50125">
    <property type="entry name" value="GUANYLATE_CYCLASE_2"/>
    <property type="match status" value="1"/>
</dbReference>
<comment type="catalytic activity">
    <reaction evidence="1">
        <text>ATP = 3',5'-cyclic AMP + diphosphate</text>
        <dbReference type="Rhea" id="RHEA:15389"/>
        <dbReference type="ChEBI" id="CHEBI:30616"/>
        <dbReference type="ChEBI" id="CHEBI:33019"/>
        <dbReference type="ChEBI" id="CHEBI:58165"/>
        <dbReference type="EC" id="4.6.1.1"/>
    </reaction>
</comment>
<keyword evidence="10" id="KW-0460">Magnesium</keyword>
<evidence type="ECO:0000256" key="15">
    <source>
        <dbReference type="ARBA" id="ARBA00023239"/>
    </source>
</evidence>
<evidence type="ECO:0000256" key="11">
    <source>
        <dbReference type="ARBA" id="ARBA00022989"/>
    </source>
</evidence>
<accession>A0A7R9Q730</accession>
<dbReference type="PANTHER" id="PTHR45627:SF1">
    <property type="entry name" value="ADENYLATE CYCLASE TYPE 8"/>
    <property type="match status" value="1"/>
</dbReference>
<comment type="similarity">
    <text evidence="16">Belongs to the adenylyl cyclase class-4/guanylyl cyclase family.</text>
</comment>
<sequence length="359" mass="40077">MRELRHYNTQLLKNILPDHVASYFLTHDRNSEELYAQSYANCVVLFASIPNFANFYSEDVNNGVECIRLLNEIIFDFDQLMDDDRFRCIEKIKTISSTYMAASGLNPRDQGKTVGYLLGSVADLALSMKEALEDVNKHSFNNFKLRIGITHGPVVGGVIGAKKPVYDIWGNTVNEASRMDSTGTLDHIQVPKASAQVLETEGFRVQYRGVVAVKGKGEMETYYLTGRKIERSKSFGRSQYAHKHSMTAVLSAMVHNRKKQTLGSSLSVPSAKLQLRPRIATGGLSSLSFNFRKTSRSPHRLNRMQSEMSSTGRPKRGGSTVERRIPGESASGHSFSDIISTGSLKERSRDRTNETVINI</sequence>
<keyword evidence="20" id="KW-1185">Reference proteome</keyword>
<keyword evidence="15 16" id="KW-0456">Lyase</keyword>
<dbReference type="GO" id="GO:0007189">
    <property type="term" value="P:adenylate cyclase-activating G protein-coupled receptor signaling pathway"/>
    <property type="evidence" value="ECO:0007669"/>
    <property type="project" value="TreeGrafter"/>
</dbReference>
<keyword evidence="14" id="KW-0325">Glycoprotein</keyword>
<dbReference type="GO" id="GO:0006171">
    <property type="term" value="P:cAMP biosynthetic process"/>
    <property type="evidence" value="ECO:0007669"/>
    <property type="project" value="UniProtKB-KW"/>
</dbReference>
<feature type="compositionally biased region" description="Basic and acidic residues" evidence="17">
    <location>
        <begin position="344"/>
        <end position="353"/>
    </location>
</feature>
<evidence type="ECO:0000256" key="13">
    <source>
        <dbReference type="ARBA" id="ARBA00023136"/>
    </source>
</evidence>
<feature type="domain" description="Guanylate cyclase" evidence="18">
    <location>
        <begin position="43"/>
        <end position="180"/>
    </location>
</feature>
<dbReference type="GO" id="GO:0005524">
    <property type="term" value="F:ATP binding"/>
    <property type="evidence" value="ECO:0007669"/>
    <property type="project" value="UniProtKB-KW"/>
</dbReference>
<evidence type="ECO:0000256" key="9">
    <source>
        <dbReference type="ARBA" id="ARBA00022840"/>
    </source>
</evidence>
<dbReference type="CDD" id="cd07302">
    <property type="entry name" value="CHD"/>
    <property type="match status" value="1"/>
</dbReference>
<keyword evidence="13" id="KW-0472">Membrane</keyword>
<keyword evidence="12" id="KW-0115">cAMP biosynthesis</keyword>
<evidence type="ECO:0000256" key="7">
    <source>
        <dbReference type="ARBA" id="ARBA00022737"/>
    </source>
</evidence>
<dbReference type="OrthoDB" id="2107370at2759"/>
<dbReference type="GO" id="GO:0004016">
    <property type="term" value="F:adenylate cyclase activity"/>
    <property type="evidence" value="ECO:0007669"/>
    <property type="project" value="UniProtKB-EC"/>
</dbReference>
<evidence type="ECO:0000256" key="4">
    <source>
        <dbReference type="ARBA" id="ARBA00012201"/>
    </source>
</evidence>
<evidence type="ECO:0000313" key="19">
    <source>
        <dbReference type="EMBL" id="CAD7634859.1"/>
    </source>
</evidence>
<dbReference type="AlphaFoldDB" id="A0A7R9Q730"/>
<keyword evidence="11" id="KW-1133">Transmembrane helix</keyword>
<dbReference type="GO" id="GO:0035556">
    <property type="term" value="P:intracellular signal transduction"/>
    <property type="evidence" value="ECO:0007669"/>
    <property type="project" value="InterPro"/>
</dbReference>
<evidence type="ECO:0000256" key="17">
    <source>
        <dbReference type="SAM" id="MobiDB-lite"/>
    </source>
</evidence>
<keyword evidence="6" id="KW-0479">Metal-binding</keyword>
<dbReference type="InterPro" id="IPR018297">
    <property type="entry name" value="A/G_cyclase_CS"/>
</dbReference>
<dbReference type="EMBL" id="OC870051">
    <property type="protein sequence ID" value="CAD7634859.1"/>
    <property type="molecule type" value="Genomic_DNA"/>
</dbReference>
<dbReference type="InterPro" id="IPR029787">
    <property type="entry name" value="Nucleotide_cyclase"/>
</dbReference>
<evidence type="ECO:0000313" key="20">
    <source>
        <dbReference type="Proteomes" id="UP000759131"/>
    </source>
</evidence>
<evidence type="ECO:0000259" key="18">
    <source>
        <dbReference type="PROSITE" id="PS50125"/>
    </source>
</evidence>
<dbReference type="PANTHER" id="PTHR45627">
    <property type="entry name" value="ADENYLATE CYCLASE TYPE 1"/>
    <property type="match status" value="1"/>
</dbReference>
<feature type="region of interest" description="Disordered" evidence="17">
    <location>
        <begin position="294"/>
        <end position="359"/>
    </location>
</feature>
<dbReference type="InterPro" id="IPR001054">
    <property type="entry name" value="A/G_cyclase"/>
</dbReference>
<organism evidence="19">
    <name type="scientific">Medioppia subpectinata</name>
    <dbReference type="NCBI Taxonomy" id="1979941"/>
    <lineage>
        <taxon>Eukaryota</taxon>
        <taxon>Metazoa</taxon>
        <taxon>Ecdysozoa</taxon>
        <taxon>Arthropoda</taxon>
        <taxon>Chelicerata</taxon>
        <taxon>Arachnida</taxon>
        <taxon>Acari</taxon>
        <taxon>Acariformes</taxon>
        <taxon>Sarcoptiformes</taxon>
        <taxon>Oribatida</taxon>
        <taxon>Brachypylina</taxon>
        <taxon>Oppioidea</taxon>
        <taxon>Oppiidae</taxon>
        <taxon>Medioppia</taxon>
    </lineage>
</organism>
<feature type="compositionally biased region" description="Polar residues" evidence="17">
    <location>
        <begin position="331"/>
        <end position="343"/>
    </location>
</feature>
<evidence type="ECO:0000256" key="2">
    <source>
        <dbReference type="ARBA" id="ARBA00001946"/>
    </source>
</evidence>
<evidence type="ECO:0000256" key="16">
    <source>
        <dbReference type="RuleBase" id="RU000405"/>
    </source>
</evidence>
<evidence type="ECO:0000256" key="6">
    <source>
        <dbReference type="ARBA" id="ARBA00022723"/>
    </source>
</evidence>
<dbReference type="GO" id="GO:0005886">
    <property type="term" value="C:plasma membrane"/>
    <property type="evidence" value="ECO:0007669"/>
    <property type="project" value="TreeGrafter"/>
</dbReference>
<dbReference type="SUPFAM" id="SSF55073">
    <property type="entry name" value="Nucleotide cyclase"/>
    <property type="match status" value="1"/>
</dbReference>
<evidence type="ECO:0000256" key="14">
    <source>
        <dbReference type="ARBA" id="ARBA00023180"/>
    </source>
</evidence>
<protein>
    <recommendedName>
        <fullName evidence="4">adenylate cyclase</fullName>
        <ecNumber evidence="4">4.6.1.1</ecNumber>
    </recommendedName>
</protein>
<comment type="subcellular location">
    <subcellularLocation>
        <location evidence="3">Membrane</location>
        <topology evidence="3">Multi-pass membrane protein</topology>
    </subcellularLocation>
</comment>
<dbReference type="GO" id="GO:0046872">
    <property type="term" value="F:metal ion binding"/>
    <property type="evidence" value="ECO:0007669"/>
    <property type="project" value="UniProtKB-KW"/>
</dbReference>
<reference evidence="19" key="1">
    <citation type="submission" date="2020-11" db="EMBL/GenBank/DDBJ databases">
        <authorList>
            <person name="Tran Van P."/>
        </authorList>
    </citation>
    <scope>NUCLEOTIDE SEQUENCE</scope>
</reference>
<evidence type="ECO:0000256" key="3">
    <source>
        <dbReference type="ARBA" id="ARBA00004141"/>
    </source>
</evidence>
<evidence type="ECO:0000256" key="1">
    <source>
        <dbReference type="ARBA" id="ARBA00001593"/>
    </source>
</evidence>
<dbReference type="Pfam" id="PF00211">
    <property type="entry name" value="Guanylate_cyc"/>
    <property type="match status" value="1"/>
</dbReference>